<accession>A0A2S6GRV8</accession>
<dbReference type="AlphaFoldDB" id="A0A2S6GRV8"/>
<dbReference type="RefSeq" id="WP_104479257.1">
    <property type="nucleotide sequence ID" value="NZ_CP154825.1"/>
</dbReference>
<proteinExistence type="predicted"/>
<dbReference type="Proteomes" id="UP000239203">
    <property type="component" value="Unassembled WGS sequence"/>
</dbReference>
<evidence type="ECO:0000313" key="2">
    <source>
        <dbReference type="Proteomes" id="UP000239203"/>
    </source>
</evidence>
<protein>
    <submittedName>
        <fullName evidence="1">Uncharacterized protein</fullName>
    </submittedName>
</protein>
<sequence>MSGSVSLSAHERALTARVHAVVTLEPNTVMVKVLTPGSVERYLRGEVSAGVVGARPPFDYRLVGGTVARLQDCANLRTPRDFHQAFRLDYAGSPFHPDALVHTMEFPAQHPDRYFVPYGAPDDARQPGYAMTAAALAAGVDPNTVRTEFAPWPYTGTGLTAGGPLALPEWWRQPGLIPLGARIVAHTPQGPTPIAHWRGYWQKDPR</sequence>
<dbReference type="OrthoDB" id="3614757at2"/>
<name>A0A2S6GRV8_9PSEU</name>
<gene>
    <name evidence="1" type="ORF">CLV40_106210</name>
</gene>
<dbReference type="EMBL" id="PTIX01000006">
    <property type="protein sequence ID" value="PPK67978.1"/>
    <property type="molecule type" value="Genomic_DNA"/>
</dbReference>
<reference evidence="1 2" key="1">
    <citation type="submission" date="2018-02" db="EMBL/GenBank/DDBJ databases">
        <title>Genomic Encyclopedia of Archaeal and Bacterial Type Strains, Phase II (KMG-II): from individual species to whole genera.</title>
        <authorList>
            <person name="Goeker M."/>
        </authorList>
    </citation>
    <scope>NUCLEOTIDE SEQUENCE [LARGE SCALE GENOMIC DNA]</scope>
    <source>
        <strain evidence="1 2">YU 961-1</strain>
    </source>
</reference>
<evidence type="ECO:0000313" key="1">
    <source>
        <dbReference type="EMBL" id="PPK67978.1"/>
    </source>
</evidence>
<organism evidence="1 2">
    <name type="scientific">Actinokineospora auranticolor</name>
    <dbReference type="NCBI Taxonomy" id="155976"/>
    <lineage>
        <taxon>Bacteria</taxon>
        <taxon>Bacillati</taxon>
        <taxon>Actinomycetota</taxon>
        <taxon>Actinomycetes</taxon>
        <taxon>Pseudonocardiales</taxon>
        <taxon>Pseudonocardiaceae</taxon>
        <taxon>Actinokineospora</taxon>
    </lineage>
</organism>
<keyword evidence="2" id="KW-1185">Reference proteome</keyword>
<comment type="caution">
    <text evidence="1">The sequence shown here is derived from an EMBL/GenBank/DDBJ whole genome shotgun (WGS) entry which is preliminary data.</text>
</comment>